<reference evidence="3 4" key="1">
    <citation type="journal article" date="2016" name="Nat. Commun.">
        <title>Thousands of microbial genomes shed light on interconnected biogeochemical processes in an aquifer system.</title>
        <authorList>
            <person name="Anantharaman K."/>
            <person name="Brown C.T."/>
            <person name="Hug L.A."/>
            <person name="Sharon I."/>
            <person name="Castelle C.J."/>
            <person name="Probst A.J."/>
            <person name="Thomas B.C."/>
            <person name="Singh A."/>
            <person name="Wilkins M.J."/>
            <person name="Karaoz U."/>
            <person name="Brodie E.L."/>
            <person name="Williams K.H."/>
            <person name="Hubbard S.S."/>
            <person name="Banfield J.F."/>
        </authorList>
    </citation>
    <scope>NUCLEOTIDE SEQUENCE [LARGE SCALE GENOMIC DNA]</scope>
</reference>
<gene>
    <name evidence="3" type="ORF">A2725_03315</name>
</gene>
<sequence>MKKFLRNICFIIILCSFFQADFATAYTLNSASGNLGKVAGKAGITNESVSGTFGSMIKGSLTAVGLLFFILVFYGGFSWMMASGSEDKIKKAKNTVIAAIIGLIVVLASYAITVLLGGVLEN</sequence>
<dbReference type="Pfam" id="PF18895">
    <property type="entry name" value="T4SS_pilin"/>
    <property type="match status" value="1"/>
</dbReference>
<comment type="caution">
    <text evidence="3">The sequence shown here is derived from an EMBL/GenBank/DDBJ whole genome shotgun (WGS) entry which is preliminary data.</text>
</comment>
<dbReference type="EMBL" id="MFPS01000009">
    <property type="protein sequence ID" value="OGH58699.1"/>
    <property type="molecule type" value="Genomic_DNA"/>
</dbReference>
<accession>A0A1F6LH93</accession>
<feature type="chain" id="PRO_5009525298" description="Conjugal transfer protein TrbC" evidence="2">
    <location>
        <begin position="26"/>
        <end position="122"/>
    </location>
</feature>
<evidence type="ECO:0008006" key="5">
    <source>
        <dbReference type="Google" id="ProtNLM"/>
    </source>
</evidence>
<evidence type="ECO:0000256" key="2">
    <source>
        <dbReference type="SAM" id="SignalP"/>
    </source>
</evidence>
<keyword evidence="1" id="KW-1133">Transmembrane helix</keyword>
<feature type="transmembrane region" description="Helical" evidence="1">
    <location>
        <begin position="94"/>
        <end position="120"/>
    </location>
</feature>
<evidence type="ECO:0000256" key="1">
    <source>
        <dbReference type="SAM" id="Phobius"/>
    </source>
</evidence>
<keyword evidence="1" id="KW-0472">Membrane</keyword>
<dbReference type="InterPro" id="IPR043993">
    <property type="entry name" value="T4SS_pilin"/>
</dbReference>
<dbReference type="AlphaFoldDB" id="A0A1F6LH93"/>
<organism evidence="3 4">
    <name type="scientific">Candidatus Magasanikbacteria bacterium RIFCSPHIGHO2_01_FULL_33_34</name>
    <dbReference type="NCBI Taxonomy" id="1798671"/>
    <lineage>
        <taxon>Bacteria</taxon>
        <taxon>Candidatus Magasanikiibacteriota</taxon>
    </lineage>
</organism>
<proteinExistence type="predicted"/>
<feature type="signal peptide" evidence="2">
    <location>
        <begin position="1"/>
        <end position="25"/>
    </location>
</feature>
<keyword evidence="1" id="KW-0812">Transmembrane</keyword>
<evidence type="ECO:0000313" key="4">
    <source>
        <dbReference type="Proteomes" id="UP000177067"/>
    </source>
</evidence>
<keyword evidence="2" id="KW-0732">Signal</keyword>
<name>A0A1F6LH93_9BACT</name>
<dbReference type="Proteomes" id="UP000177067">
    <property type="component" value="Unassembled WGS sequence"/>
</dbReference>
<protein>
    <recommendedName>
        <fullName evidence="5">Conjugal transfer protein TrbC</fullName>
    </recommendedName>
</protein>
<feature type="transmembrane region" description="Helical" evidence="1">
    <location>
        <begin position="61"/>
        <end position="82"/>
    </location>
</feature>
<evidence type="ECO:0000313" key="3">
    <source>
        <dbReference type="EMBL" id="OGH58699.1"/>
    </source>
</evidence>